<sequence>MEVNLDEASQLNSSTVTISFEEFVRSQSREEDSQEDVKENQGKGYKTAVTTELEDVDAEALESPKAGDNISSGEPSDQVSPRTVTIQAEVHAISPKQEAASSMEKLAPIFNRKKTANSPTKVTSSPQAEIGQLSPSVKHKSNVVLLEEDLELVVIESESPLKCSDIEKKQFMAAFKQPNMDHVSKGKAVKSQTKQKPEEENVDAADESVKEPCAVKVSQSSTENKQPTKKPTRKRKNRIKATKKEKGTISPPAEDMDTKVIEDDNKNKGSPSSTPTLRRSRRERPIHAPEASPSPPVRTTRRQNDSKPVSDVTQDSPGTTSTPKTRKSKRGLFVAQMMCAPDAKGSPISSVFFFFLFFVSSEDNLLAEIKDKPLPLCESGCIKSKLGLLNIESERDMWELLKVNLSLLEEKCWDLLSNSRRRGVDLLYCNMEHLLPLPLTPLTVSSCKPEQITSVSEDFPPVSLKEILQPESLQSKTRLLKTAEAADCSDSSSPIKVSDRMRNKKRRHRKPKQEGLHSDSDSDDGFVSLCKPRAAPQPEKEVNESSTSERKLRKTLTSEERARIIPVSQSLESIADFYDSLSYVDSSLCLHHDQSETNRDVSSISVIIKDGMTDDSRIETDKGSRATRDSLLQIQGAVEALSFHRCRAAVGDAWDSSQQLPEEPRKEVSAELSLPVAAHREGYTFNQDGLCQPQLVLQRRALLESLVGRGVFGNLTTRSAAALDYLPVIRTICRLEQLKEQCKVKRRFLHYLDVIHWGLDKSTLQLLAKDFPQSSDEGPK</sequence>
<feature type="compositionally biased region" description="Basic and acidic residues" evidence="1">
    <location>
        <begin position="256"/>
        <end position="267"/>
    </location>
</feature>
<evidence type="ECO:0000313" key="2">
    <source>
        <dbReference type="Ensembl" id="ENSGWIP00000013057.1"/>
    </source>
</evidence>
<reference evidence="2" key="1">
    <citation type="submission" date="2020-06" db="EMBL/GenBank/DDBJ databases">
        <authorList>
            <consortium name="Wellcome Sanger Institute Data Sharing"/>
        </authorList>
    </citation>
    <scope>NUCLEOTIDE SEQUENCE [LARGE SCALE GENOMIC DNA]</scope>
</reference>
<feature type="compositionally biased region" description="Basic and acidic residues" evidence="1">
    <location>
        <begin position="23"/>
        <end position="41"/>
    </location>
</feature>
<keyword evidence="3" id="KW-1185">Reference proteome</keyword>
<feature type="region of interest" description="Disordered" evidence="1">
    <location>
        <begin position="110"/>
        <end position="130"/>
    </location>
</feature>
<feature type="compositionally biased region" description="Polar residues" evidence="1">
    <location>
        <begin position="116"/>
        <end position="127"/>
    </location>
</feature>
<proteinExistence type="predicted"/>
<evidence type="ECO:0000313" key="3">
    <source>
        <dbReference type="Proteomes" id="UP000694680"/>
    </source>
</evidence>
<feature type="compositionally biased region" description="Basic residues" evidence="1">
    <location>
        <begin position="502"/>
        <end position="511"/>
    </location>
</feature>
<protein>
    <submittedName>
        <fullName evidence="2">Uncharacterized protein</fullName>
    </submittedName>
</protein>
<feature type="region of interest" description="Disordered" evidence="1">
    <location>
        <begin position="483"/>
        <end position="555"/>
    </location>
</feature>
<organism evidence="2 3">
    <name type="scientific">Gouania willdenowi</name>
    <name type="common">Blunt-snouted clingfish</name>
    <name type="synonym">Lepadogaster willdenowi</name>
    <dbReference type="NCBI Taxonomy" id="441366"/>
    <lineage>
        <taxon>Eukaryota</taxon>
        <taxon>Metazoa</taxon>
        <taxon>Chordata</taxon>
        <taxon>Craniata</taxon>
        <taxon>Vertebrata</taxon>
        <taxon>Euteleostomi</taxon>
        <taxon>Actinopterygii</taxon>
        <taxon>Neopterygii</taxon>
        <taxon>Teleostei</taxon>
        <taxon>Neoteleostei</taxon>
        <taxon>Acanthomorphata</taxon>
        <taxon>Ovalentaria</taxon>
        <taxon>Blenniimorphae</taxon>
        <taxon>Blenniiformes</taxon>
        <taxon>Gobiesocoidei</taxon>
        <taxon>Gobiesocidae</taxon>
        <taxon>Gobiesocinae</taxon>
        <taxon>Gouania</taxon>
    </lineage>
</organism>
<reference evidence="2" key="2">
    <citation type="submission" date="2025-08" db="UniProtKB">
        <authorList>
            <consortium name="Ensembl"/>
        </authorList>
    </citation>
    <scope>IDENTIFICATION</scope>
</reference>
<feature type="region of interest" description="Disordered" evidence="1">
    <location>
        <begin position="176"/>
        <end position="327"/>
    </location>
</feature>
<dbReference type="AlphaFoldDB" id="A0A8C5DYZ8"/>
<dbReference type="Ensembl" id="ENSGWIT00000014515.1">
    <property type="protein sequence ID" value="ENSGWIP00000013057.1"/>
    <property type="gene ID" value="ENSGWIG00000007528.1"/>
</dbReference>
<feature type="compositionally biased region" description="Polar residues" evidence="1">
    <location>
        <begin position="69"/>
        <end position="83"/>
    </location>
</feature>
<evidence type="ECO:0000256" key="1">
    <source>
        <dbReference type="SAM" id="MobiDB-lite"/>
    </source>
</evidence>
<feature type="compositionally biased region" description="Basic and acidic residues" evidence="1">
    <location>
        <begin position="538"/>
        <end position="555"/>
    </location>
</feature>
<feature type="compositionally biased region" description="Basic residues" evidence="1">
    <location>
        <begin position="227"/>
        <end position="241"/>
    </location>
</feature>
<accession>A0A8C5DYZ8</accession>
<feature type="region of interest" description="Disordered" evidence="1">
    <location>
        <begin position="23"/>
        <end position="83"/>
    </location>
</feature>
<dbReference type="Proteomes" id="UP000694680">
    <property type="component" value="Chromosome 8"/>
</dbReference>
<name>A0A8C5DYZ8_GOUWI</name>
<reference evidence="2" key="3">
    <citation type="submission" date="2025-09" db="UniProtKB">
        <authorList>
            <consortium name="Ensembl"/>
        </authorList>
    </citation>
    <scope>IDENTIFICATION</scope>
</reference>